<dbReference type="PROSITE" id="PS50109">
    <property type="entry name" value="HIS_KIN"/>
    <property type="match status" value="1"/>
</dbReference>
<dbReference type="InterPro" id="IPR005467">
    <property type="entry name" value="His_kinase_dom"/>
</dbReference>
<evidence type="ECO:0000256" key="3">
    <source>
        <dbReference type="ARBA" id="ARBA00022553"/>
    </source>
</evidence>
<comment type="catalytic activity">
    <reaction evidence="1">
        <text>ATP + protein L-histidine = ADP + protein N-phospho-L-histidine.</text>
        <dbReference type="EC" id="2.7.13.3"/>
    </reaction>
</comment>
<keyword evidence="6" id="KW-0418">Kinase</keyword>
<dbReference type="PANTHER" id="PTHR43547:SF2">
    <property type="entry name" value="HYBRID SIGNAL TRANSDUCTION HISTIDINE KINASE C"/>
    <property type="match status" value="1"/>
</dbReference>
<evidence type="ECO:0000313" key="6">
    <source>
        <dbReference type="EMBL" id="CAD7811791.1"/>
    </source>
</evidence>
<proteinExistence type="predicted"/>
<dbReference type="GO" id="GO:0000155">
    <property type="term" value="F:phosphorelay sensor kinase activity"/>
    <property type="evidence" value="ECO:0007669"/>
    <property type="project" value="InterPro"/>
</dbReference>
<reference evidence="6" key="1">
    <citation type="submission" date="2020-12" db="EMBL/GenBank/DDBJ databases">
        <authorList>
            <person name="Rodrigo-Torres L."/>
            <person name="Arahal R. D."/>
            <person name="Lucena T."/>
        </authorList>
    </citation>
    <scope>NUCLEOTIDE SEQUENCE</scope>
    <source>
        <strain evidence="6">CECT 9390</strain>
    </source>
</reference>
<comment type="caution">
    <text evidence="6">The sequence shown here is derived from an EMBL/GenBank/DDBJ whole genome shotgun (WGS) entry which is preliminary data.</text>
</comment>
<keyword evidence="7" id="KW-1185">Reference proteome</keyword>
<sequence>MLSGQQTQYYEKWYHAEEGNLPQNSVKSIVKDKYGFVWLSTENGITRFDGKNFRNYNINLPGIENRTILIEGSSADDWLFTYYQSGVIPTLITKRENKVKAWQNDKDYQELIKYGHRNLHTILRDNGEQVQRLKKCFFITKKTFYYLENYQLFFQDGNKTKLIRKLDGYLYYRFFLLNNNLFYLKNSTTVEKISRNGELESHKIKATIDTKNFEYYINNANQQLLIKSNNSILNLQYNKGELTTSTVYNSNQLKNTSIYSLYYEPKYHMLFIGTIAKGLLIVRKNFINTHNNNSSDNIFNAIAPFDDNSIITAKGEIFGIDGYKSRLHFPDGQDNYGILSLKNKSEFLLQRNKRIFLISPYAYKEILNFNLISSGIYSFNKGYNDKIWLSIWDQGKCKLGYIIIKDGLIKEKKLLRSNFCAKSIFDIDKKNLLLATESGLLILDKSKNTTKILVPKINFRNINSNNDGLVWVQSYGKGLYLYKEGRIYGPPENNKNLLSSIHSVIADDNGYYWLSSNNGLFQIKKENLIDYYLKKIPNIYIHKYDKNDGLRTTEFNGGSNTNGLKINENIVFPSMDGIVFINTKSANPVLSSENYYIDKVSIDNKEINITNDIRLDRDFDNLRIFVDYANFGNLKNDCIEYKIDDKKWENLDESRILYINSLPSGDHKISFRKLKNFSSNYTYKKINLNVEPAFWETYLFKFLIILLVIIVSYVFYLIRARKIKKEKLILNKKIDQKTQQLKETVESLYATREELYAQLFRKKKFLAIITHDIKTPLKYIKLSSDFLLDDTISIEEKEKIVNSIQESISKIIAFIESTISYNKIFINSNFSNKEDINLHNFIEKRLTLFTNIAAFKNLELLNQVEKKKLLSTNPDVLSIVIHNIIDNAIKYTDTGYIQIYLMKTSDNMRLVFEDTGIGLSEDEINKITTFPNSVGMRIISELLPLIDCKMEIISRKNEGTKIILVFNH</sequence>
<dbReference type="Gene3D" id="1.10.287.130">
    <property type="match status" value="1"/>
</dbReference>
<dbReference type="Pfam" id="PF07494">
    <property type="entry name" value="Reg_prop"/>
    <property type="match status" value="1"/>
</dbReference>
<dbReference type="SMART" id="SM00388">
    <property type="entry name" value="HisKA"/>
    <property type="match status" value="1"/>
</dbReference>
<dbReference type="SUPFAM" id="SSF47384">
    <property type="entry name" value="Homodimeric domain of signal transducing histidine kinase"/>
    <property type="match status" value="1"/>
</dbReference>
<keyword evidence="3" id="KW-0597">Phosphoprotein</keyword>
<dbReference type="Gene3D" id="2.130.10.10">
    <property type="entry name" value="YVTN repeat-like/Quinoprotein amine dehydrogenase"/>
    <property type="match status" value="2"/>
</dbReference>
<feature type="domain" description="Histidine kinase" evidence="5">
    <location>
        <begin position="768"/>
        <end position="968"/>
    </location>
</feature>
<protein>
    <recommendedName>
        <fullName evidence="2">histidine kinase</fullName>
        <ecNumber evidence="2">2.7.13.3</ecNumber>
    </recommendedName>
</protein>
<dbReference type="EC" id="2.7.13.3" evidence="2"/>
<keyword evidence="6" id="KW-0808">Transferase</keyword>
<organism evidence="6 7">
    <name type="scientific">Chryseobacterium aquaeductus</name>
    <dbReference type="NCBI Taxonomy" id="2675056"/>
    <lineage>
        <taxon>Bacteria</taxon>
        <taxon>Pseudomonadati</taxon>
        <taxon>Bacteroidota</taxon>
        <taxon>Flavobacteriia</taxon>
        <taxon>Flavobacteriales</taxon>
        <taxon>Weeksellaceae</taxon>
        <taxon>Chryseobacterium group</taxon>
        <taxon>Chryseobacterium</taxon>
    </lineage>
</organism>
<dbReference type="Gene3D" id="2.60.40.10">
    <property type="entry name" value="Immunoglobulins"/>
    <property type="match status" value="1"/>
</dbReference>
<dbReference type="InterPro" id="IPR036890">
    <property type="entry name" value="HATPase_C_sf"/>
</dbReference>
<dbReference type="Pfam" id="PF00512">
    <property type="entry name" value="HisKA"/>
    <property type="match status" value="1"/>
</dbReference>
<evidence type="ECO:0000313" key="7">
    <source>
        <dbReference type="Proteomes" id="UP000662618"/>
    </source>
</evidence>
<dbReference type="CDD" id="cd00082">
    <property type="entry name" value="HisKA"/>
    <property type="match status" value="1"/>
</dbReference>
<keyword evidence="4" id="KW-0472">Membrane</keyword>
<feature type="transmembrane region" description="Helical" evidence="4">
    <location>
        <begin position="698"/>
        <end position="718"/>
    </location>
</feature>
<evidence type="ECO:0000256" key="1">
    <source>
        <dbReference type="ARBA" id="ARBA00000085"/>
    </source>
</evidence>
<dbReference type="InterPro" id="IPR003594">
    <property type="entry name" value="HATPase_dom"/>
</dbReference>
<dbReference type="SUPFAM" id="SSF55874">
    <property type="entry name" value="ATPase domain of HSP90 chaperone/DNA topoisomerase II/histidine kinase"/>
    <property type="match status" value="1"/>
</dbReference>
<dbReference type="InterPro" id="IPR013783">
    <property type="entry name" value="Ig-like_fold"/>
</dbReference>
<dbReference type="InterPro" id="IPR003661">
    <property type="entry name" value="HisK_dim/P_dom"/>
</dbReference>
<dbReference type="PANTHER" id="PTHR43547">
    <property type="entry name" value="TWO-COMPONENT HISTIDINE KINASE"/>
    <property type="match status" value="1"/>
</dbReference>
<dbReference type="InterPro" id="IPR015943">
    <property type="entry name" value="WD40/YVTN_repeat-like_dom_sf"/>
</dbReference>
<evidence type="ECO:0000256" key="4">
    <source>
        <dbReference type="SAM" id="Phobius"/>
    </source>
</evidence>
<dbReference type="AlphaFoldDB" id="A0A9N8MPJ9"/>
<keyword evidence="4" id="KW-1133">Transmembrane helix</keyword>
<dbReference type="Gene3D" id="3.30.565.10">
    <property type="entry name" value="Histidine kinase-like ATPase, C-terminal domain"/>
    <property type="match status" value="1"/>
</dbReference>
<keyword evidence="4" id="KW-0812">Transmembrane</keyword>
<dbReference type="Proteomes" id="UP000662618">
    <property type="component" value="Unassembled WGS sequence"/>
</dbReference>
<accession>A0A9N8MPJ9</accession>
<dbReference type="InterPro" id="IPR011110">
    <property type="entry name" value="Reg_prop"/>
</dbReference>
<dbReference type="Pfam" id="PF02518">
    <property type="entry name" value="HATPase_c"/>
    <property type="match status" value="1"/>
</dbReference>
<evidence type="ECO:0000259" key="5">
    <source>
        <dbReference type="PROSITE" id="PS50109"/>
    </source>
</evidence>
<evidence type="ECO:0000256" key="2">
    <source>
        <dbReference type="ARBA" id="ARBA00012438"/>
    </source>
</evidence>
<name>A0A9N8MPJ9_9FLAO</name>
<dbReference type="EMBL" id="CAJIMS010000001">
    <property type="protein sequence ID" value="CAD7811791.1"/>
    <property type="molecule type" value="Genomic_DNA"/>
</dbReference>
<dbReference type="InterPro" id="IPR036097">
    <property type="entry name" value="HisK_dim/P_sf"/>
</dbReference>
<gene>
    <name evidence="6" type="primary">rcsC</name>
    <name evidence="6" type="ORF">CHRY9390_02416</name>
</gene>